<accession>A0A9P8A6Y0</accession>
<feature type="region of interest" description="Disordered" evidence="4">
    <location>
        <begin position="3346"/>
        <end position="3387"/>
    </location>
</feature>
<feature type="region of interest" description="Disordered" evidence="4">
    <location>
        <begin position="2493"/>
        <end position="2512"/>
    </location>
</feature>
<feature type="coiled-coil region" evidence="3">
    <location>
        <begin position="3020"/>
        <end position="3047"/>
    </location>
</feature>
<feature type="compositionally biased region" description="Polar residues" evidence="4">
    <location>
        <begin position="1671"/>
        <end position="1685"/>
    </location>
</feature>
<dbReference type="InterPro" id="IPR046349">
    <property type="entry name" value="C1-like_sf"/>
</dbReference>
<feature type="region of interest" description="Disordered" evidence="4">
    <location>
        <begin position="646"/>
        <end position="681"/>
    </location>
</feature>
<feature type="compositionally biased region" description="Polar residues" evidence="4">
    <location>
        <begin position="150"/>
        <end position="164"/>
    </location>
</feature>
<feature type="compositionally biased region" description="Polar residues" evidence="4">
    <location>
        <begin position="2675"/>
        <end position="2684"/>
    </location>
</feature>
<dbReference type="SUPFAM" id="SSF57889">
    <property type="entry name" value="Cysteine-rich domain"/>
    <property type="match status" value="1"/>
</dbReference>
<dbReference type="PANTHER" id="PTHR24330">
    <property type="entry name" value="HOMEOBOX PROTEIN BARH-LIKE"/>
    <property type="match status" value="1"/>
</dbReference>
<feature type="compositionally biased region" description="Low complexity" evidence="4">
    <location>
        <begin position="3226"/>
        <end position="3236"/>
    </location>
</feature>
<feature type="compositionally biased region" description="Low complexity" evidence="4">
    <location>
        <begin position="193"/>
        <end position="236"/>
    </location>
</feature>
<evidence type="ECO:0000256" key="2">
    <source>
        <dbReference type="ARBA" id="ARBA00022833"/>
    </source>
</evidence>
<comment type="caution">
    <text evidence="6">The sequence shown here is derived from an EMBL/GenBank/DDBJ whole genome shotgun (WGS) entry which is preliminary data.</text>
</comment>
<keyword evidence="3" id="KW-0175">Coiled coil</keyword>
<feature type="region of interest" description="Disordered" evidence="4">
    <location>
        <begin position="432"/>
        <end position="481"/>
    </location>
</feature>
<feature type="compositionally biased region" description="Acidic residues" evidence="4">
    <location>
        <begin position="2610"/>
        <end position="2622"/>
    </location>
</feature>
<feature type="compositionally biased region" description="Polar residues" evidence="4">
    <location>
        <begin position="3203"/>
        <end position="3225"/>
    </location>
</feature>
<feature type="compositionally biased region" description="Low complexity" evidence="4">
    <location>
        <begin position="658"/>
        <end position="678"/>
    </location>
</feature>
<evidence type="ECO:0000256" key="4">
    <source>
        <dbReference type="SAM" id="MobiDB-lite"/>
    </source>
</evidence>
<feature type="region of interest" description="Disordered" evidence="4">
    <location>
        <begin position="3058"/>
        <end position="3079"/>
    </location>
</feature>
<feature type="domain" description="Phorbol-ester/DAG-type" evidence="5">
    <location>
        <begin position="986"/>
        <end position="1035"/>
    </location>
</feature>
<feature type="region of interest" description="Disordered" evidence="4">
    <location>
        <begin position="150"/>
        <end position="289"/>
    </location>
</feature>
<feature type="compositionally biased region" description="Polar residues" evidence="4">
    <location>
        <begin position="1699"/>
        <end position="1718"/>
    </location>
</feature>
<dbReference type="PROSITE" id="PS50081">
    <property type="entry name" value="ZF_DAG_PE_2"/>
    <property type="match status" value="2"/>
</dbReference>
<feature type="compositionally biased region" description="Polar residues" evidence="4">
    <location>
        <begin position="441"/>
        <end position="469"/>
    </location>
</feature>
<feature type="region of interest" description="Disordered" evidence="4">
    <location>
        <begin position="2106"/>
        <end position="2163"/>
    </location>
</feature>
<dbReference type="GO" id="GO:0046872">
    <property type="term" value="F:metal ion binding"/>
    <property type="evidence" value="ECO:0007669"/>
    <property type="project" value="UniProtKB-KW"/>
</dbReference>
<name>A0A9P8A6Y0_MORAP</name>
<evidence type="ECO:0000256" key="1">
    <source>
        <dbReference type="ARBA" id="ARBA00022723"/>
    </source>
</evidence>
<feature type="compositionally biased region" description="Polar residues" evidence="4">
    <location>
        <begin position="2331"/>
        <end position="2340"/>
    </location>
</feature>
<feature type="compositionally biased region" description="Low complexity" evidence="4">
    <location>
        <begin position="1480"/>
        <end position="1497"/>
    </location>
</feature>
<dbReference type="InterPro" id="IPR002219">
    <property type="entry name" value="PKC_DAG/PE"/>
</dbReference>
<feature type="compositionally biased region" description="Basic residues" evidence="4">
    <location>
        <begin position="2686"/>
        <end position="2697"/>
    </location>
</feature>
<feature type="compositionally biased region" description="Basic and acidic residues" evidence="4">
    <location>
        <begin position="2138"/>
        <end position="2151"/>
    </location>
</feature>
<feature type="compositionally biased region" description="Polar residues" evidence="4">
    <location>
        <begin position="2578"/>
        <end position="2593"/>
    </location>
</feature>
<feature type="region of interest" description="Disordered" evidence="4">
    <location>
        <begin position="857"/>
        <end position="876"/>
    </location>
</feature>
<dbReference type="SUPFAM" id="SSF48371">
    <property type="entry name" value="ARM repeat"/>
    <property type="match status" value="1"/>
</dbReference>
<feature type="compositionally biased region" description="Low complexity" evidence="4">
    <location>
        <begin position="277"/>
        <end position="289"/>
    </location>
</feature>
<dbReference type="CDD" id="cd00029">
    <property type="entry name" value="C1"/>
    <property type="match status" value="1"/>
</dbReference>
<dbReference type="Gene3D" id="3.30.60.20">
    <property type="match status" value="1"/>
</dbReference>
<dbReference type="PROSITE" id="PS00479">
    <property type="entry name" value="ZF_DAG_PE_1"/>
    <property type="match status" value="1"/>
</dbReference>
<feature type="region of interest" description="Disordered" evidence="4">
    <location>
        <begin position="1470"/>
        <end position="1497"/>
    </location>
</feature>
<feature type="compositionally biased region" description="Basic and acidic residues" evidence="4">
    <location>
        <begin position="3361"/>
        <end position="3383"/>
    </location>
</feature>
<dbReference type="InterPro" id="IPR016024">
    <property type="entry name" value="ARM-type_fold"/>
</dbReference>
<feature type="region of interest" description="Disordered" evidence="4">
    <location>
        <begin position="2573"/>
        <end position="2700"/>
    </location>
</feature>
<gene>
    <name evidence="6" type="ORF">KVV02_004357</name>
</gene>
<dbReference type="EMBL" id="JAIFTL010000083">
    <property type="protein sequence ID" value="KAG9323940.1"/>
    <property type="molecule type" value="Genomic_DNA"/>
</dbReference>
<reference evidence="6" key="1">
    <citation type="submission" date="2021-07" db="EMBL/GenBank/DDBJ databases">
        <title>Draft genome of Mortierella alpina, strain LL118, isolated from an aspen leaf litter sample.</title>
        <authorList>
            <person name="Yang S."/>
            <person name="Vinatzer B.A."/>
        </authorList>
    </citation>
    <scope>NUCLEOTIDE SEQUENCE</scope>
    <source>
        <strain evidence="6">LL118</strain>
    </source>
</reference>
<evidence type="ECO:0000259" key="5">
    <source>
        <dbReference type="PROSITE" id="PS50081"/>
    </source>
</evidence>
<feature type="region of interest" description="Disordered" evidence="4">
    <location>
        <begin position="1671"/>
        <end position="1724"/>
    </location>
</feature>
<evidence type="ECO:0000256" key="3">
    <source>
        <dbReference type="SAM" id="Coils"/>
    </source>
</evidence>
<feature type="compositionally biased region" description="Polar residues" evidence="4">
    <location>
        <begin position="3064"/>
        <end position="3079"/>
    </location>
</feature>
<sequence length="3503" mass="385432">MFVISDSRTGPADRELPSDAAESLAPLSLPLTSQLAYSGGNLLEIGLFLFAVVFLPHAPVGRGEHVTDVDADEMCEKFLVSMSDSHPTMSKDEPRPPTHIAVHAPPADAPVEHAQHAAQSAPHRTTLQVEFPPGEDTQTHDAARNVALSSRIGSTGSQLASQVNEVRKRTGRRVHHRPKPLDLDHARLHGHTSSQQQQQPQQHSSASGPGSESNQPSAAPLSASGPGLGLLPTSPAQKEPKHRAKFPLLQIKTDLNRASTSRRPAPVTGTATNPSDAANPANVTNNTTYTYAPNADQLQQHQHQHPPERKAPSKWQLGLERMLKKMERRKRAPSNLTWYAAHSTESYLSGATLESKPGISKQEVDADADSLHHGNDKPPQWVVNSLQRDNMFFSDDTVELVIGLRDYLIKATDSGWDITELKEEIFSTEPKSVFHGRRNRSASPHASPHRTSPIINTSAPTSPGGASQDSENSSRRNSRSSMDFDHFSQHAAGRYVEEEEGSYRLLDYFLAILSDIISHDCRYRVQHLRPSRPEWALHSLVLDVLVFLARALAHDHKAIYDIGMISLSAFPVFKNYALIRLLDLLTDMILPSFATSRTCPHATVAPSSPIASLHPGSPRSPSQIRVQLDNNQTFAIQVHSPTEEMGMLSVPRTSRPTLNSPRIPSSRSSSTSLSRLGPQAPALDTMDTHADSLISLTLLSVLQQISVSKASLPVAKQLQKSIGRLLRTKPDLSRDLLEVIAIVENEKVMKRALEALWWIEKSSLGHHTLGEKFIPLDYESVLLMRQVQQEWSEPGMTGIGTRAHTEKLETMFSFRKSLDENTIPRNDSAIRSNILGSFMVRTKQPHRRSLPWKAASESEAIPMSSTQHQHDQSTHTSAGFDYLADHELYPYMFPTAETADPDSSHVNTCERCETVMKGFGLYCYHCRDSIHLECFYSVKKYAGVDCTQFGNALDYVTRQPRGQLIYPDDGNVFESSCNRTYMVRAGHHLQLVNLFSTCLCACCELPLWGHHHQAYRCQDCEQLMHLDCKAAVTDCSMSTQPQVARLAFPTLITFDRLKRSFRDFYQNLISTWEALQASAPGSATLSSPGTPSSAHAKERYSFEEASCNASILSLQLELLQKGIARGEIQVSEWTQNGRATDPSALASSDFDLVTLQNYFAELSQILLLPGSSISPSLFLSDFFEDSKPDQLLLFSPAYWSHFASMTKTMITEAEASHWGINHQFFPPSREGATLQEDDIFAIGLDEAQEKLLADHSVRASNISLAAIFRFCMRRLGFQSSWSMQQVLQEWVKIGLLERLDGEICLFESAIQDPLSVPPPLLSPPGSSSLGSSPSGLPTLYTSSYDSTGQSSSAASYRSVHCLFPIVTAIDPTSEVENLIHAIWRCLSSVDLSVNECGFLLLTRRCWPDPFMSDYTAERLVGCIFHWLLLEDDQLFVIHKNYASKGKNIPGVRSGLEEQIARKRIVLGGGTQSGVVGGENTTPGASSTSAHTTSSTTAASMTPAAAISNGINASARSSSTHSNLFGAVGSYVKTRKLMSKKFALPWLKNIMNQDPGRYQEMVSRQIRILEREMASEKEIDGQSQEEKQAFRHAQTERQLEFITKLRQAGFLFSSFSHILSNWLASVEEMLEGMDLRSKGFKTLNRLFLKPNSRTGSGLGGAAGNINPASSGYATPTSASFSKSGASGENEWRSRLRSKLQHGSTIGSIRSQSPTSSESAPESVMDGVSASTLENLLQQTSQNEEGETPLSTVRMMLKDETPARGVEKALHWLELMVRSGVQVPTYVFLECCEGLVSLSPGPSPAPSGGQDAPVPSAKVGLEASTHAATKVAPAPGLSPWESSTVLGLPKMFLKTCWESIATTVHRMSEADAGRILDGVITSNLAMIMKVMNERSLTPDAEGLECTRQLLKYALLITMYVYGCPTHIILKLEIVPSESRNSESSAGAHGPGGFLPLQKHLHLRQQHQTAQPITLDRSSATMDVLLKCLRSTTLSIQGEVVKGIATIVEHAARVSNMDMFLDSIHEEFVPCLWDLLSPLNDHLADTTLPLLMRLVSGRPEYFHKIVARSFTEHDWEVRFSALDSVFGLFSKLDDGLVLRLFFQPTTPTTVRPPGTVNDRGKVPERHRKQQRAGTMSFIPDGNERTATDSSAHKEKNGHRTRVPNGKPDPVYSVTYAQFLPEQLQVLGPVFSYFVSSMWDKEDAVRTKAKALLKSLQPVHVSHALKAWELHFVASTLEVQQTLLTLMTRLNNYFPSWKIMDYGLIFRVLTSGGLGRSVEAGSTVSLTDRAKATAGGATNAQTGAFANVATIPDSGPSAAIARDPGTYNQEQAPTTLASIHGNSSREALEGGGDGRGLDEEEPSLQRRPSNSSSAMLEALPPMVAIMPAGEPSRHQRRESVISAAMSSTGSMEAGPSAAEAEEREKQLALEDDVHCSLLNLALQMVANGSEPRLDEVIQLKYLVVFYLDFEGCELLSLGQGKFQVRYGEYIPRQRVSPIPGRTVGEDSTDGNGPLNDPGHENFVLTICMNLQLILDRYIDIKPDNERGAPTLYDQMQAREAKEYEGIGYEYEGMAMQSDHHASSPSAGRTFSSTSETTAEYGKASSHTSTSGSQLDDDNDDNDDGEDDHGHLRHQGLFCFPRHKQHQDEHHHLQAGDGSGQKSTASQKNTHHYQHLHGSQHGQASSARYQQHPHQHYRRNPNRRYEENAPVVGTYFVDVILRFFGSETDLSVLPAARLKSWLELLLIVVYKFIKEVDPLSDLVVVLMKRIIEMLMVRRSAPASTTLAGTFTVPAGISNGNTTVSASPIEEESMSEENTLLAISICSTLLKRSSTMTTALLSREIMAMGRLMTKRRDDPEDPVLIRAKTFLHDAFVHFMGNGLFVLVFKTQPTYNLNAFGWEESESRADSDLDLFYVLSTVLGETEMVPPEPIANNLGNSFGLSATGTAPGSSTNARLVHIRDQPIRDILDRVMIFRDLEPLQVSTILTNLALYVERVHSKFEDARLMPDMGQFLIKLTKYTADWDQQQQQRQKELAQQLKQAQEQKQQQTQLQLLQQQHQQQALKKRGTQGQFPGNASTMFSNGSTVQLLSGPAQKQGVMSVNSGSTIAIADNDPSGIYISPLDSQVHSKAVTTTSDEPQKTTTASEAISLTAATLLSSTVSGLASQQPPQVEERAEHAKQAPLKSILIKNMASFDPDISPYDRFSRQDTMTSNGSFPLSQTTSDQLTLRPTQSQQQQQQQPQPPPPSTPALKKTLSAYHWDYVDPVLNMCSIVMVQNPMEGHHLITAVKHVLKQALYRDRISAPVMIRLLTGYCFVAELDFSLQLVNVFGEFLVDELKTSILNNPKAHKYDLDGSEGHHHHHAGKREAEAGDESQKFHLGRMRKDSSRTASLLRGDKEKSLGLGGSGEATTLTGTAGGVSLGLGGVVGGGGPRLAGGRTKFLASNFHLLHHLLIWDVDPSYNPEWTKIKWGILGSMRFPPGHPILLPGANDALRQETAAIIADWADV</sequence>
<feature type="region of interest" description="Disordered" evidence="4">
    <location>
        <begin position="2331"/>
        <end position="2368"/>
    </location>
</feature>
<feature type="region of interest" description="Disordered" evidence="4">
    <location>
        <begin position="3195"/>
        <end position="3247"/>
    </location>
</feature>
<keyword evidence="1" id="KW-0479">Metal-binding</keyword>
<evidence type="ECO:0000313" key="6">
    <source>
        <dbReference type="EMBL" id="KAG9323940.1"/>
    </source>
</evidence>
<keyword evidence="2" id="KW-0862">Zinc</keyword>
<feature type="compositionally biased region" description="Basic residues" evidence="4">
    <location>
        <begin position="169"/>
        <end position="178"/>
    </location>
</feature>
<dbReference type="InterPro" id="IPR052145">
    <property type="entry name" value="Mediator/Homeobox_domain"/>
</dbReference>
<proteinExistence type="predicted"/>
<dbReference type="PANTHER" id="PTHR24330:SF19">
    <property type="entry name" value="MEDIATOR OF RNA POLYMERASE II TRANSCRIPTION SUBUNIT 29"/>
    <property type="match status" value="1"/>
</dbReference>
<feature type="compositionally biased region" description="Polar residues" evidence="4">
    <location>
        <begin position="2600"/>
        <end position="2609"/>
    </location>
</feature>
<protein>
    <recommendedName>
        <fullName evidence="5">Phorbol-ester/DAG-type domain-containing protein</fullName>
    </recommendedName>
</protein>
<organism evidence="6 7">
    <name type="scientific">Mortierella alpina</name>
    <name type="common">Oleaginous fungus</name>
    <name type="synonym">Mortierella renispora</name>
    <dbReference type="NCBI Taxonomy" id="64518"/>
    <lineage>
        <taxon>Eukaryota</taxon>
        <taxon>Fungi</taxon>
        <taxon>Fungi incertae sedis</taxon>
        <taxon>Mucoromycota</taxon>
        <taxon>Mortierellomycotina</taxon>
        <taxon>Mortierellomycetes</taxon>
        <taxon>Mortierellales</taxon>
        <taxon>Mortierellaceae</taxon>
        <taxon>Mortierella</taxon>
    </lineage>
</organism>
<evidence type="ECO:0000313" key="7">
    <source>
        <dbReference type="Proteomes" id="UP000717515"/>
    </source>
</evidence>
<feature type="domain" description="Phorbol-ester/DAG-type" evidence="5">
    <location>
        <begin position="885"/>
        <end position="946"/>
    </location>
</feature>
<dbReference type="Proteomes" id="UP000717515">
    <property type="component" value="Unassembled WGS sequence"/>
</dbReference>